<dbReference type="GO" id="GO:0006281">
    <property type="term" value="P:DNA repair"/>
    <property type="evidence" value="ECO:0007669"/>
    <property type="project" value="UniProtKB-UniRule"/>
</dbReference>
<keyword evidence="13" id="KW-1185">Reference proteome</keyword>
<evidence type="ECO:0000256" key="11">
    <source>
        <dbReference type="SAM" id="MobiDB-lite"/>
    </source>
</evidence>
<keyword evidence="9" id="KW-0227">DNA damage</keyword>
<feature type="compositionally biased region" description="Acidic residues" evidence="11">
    <location>
        <begin position="44"/>
        <end position="77"/>
    </location>
</feature>
<protein>
    <recommendedName>
        <fullName evidence="3 9">Chromatin modification-related protein EAF6</fullName>
    </recommendedName>
</protein>
<comment type="subunit">
    <text evidence="9">Component of the NuA4 histone acetyltransferase complex.</text>
</comment>
<evidence type="ECO:0000256" key="1">
    <source>
        <dbReference type="ARBA" id="ARBA00004123"/>
    </source>
</evidence>
<evidence type="ECO:0000256" key="3">
    <source>
        <dbReference type="ARBA" id="ARBA00018504"/>
    </source>
</evidence>
<evidence type="ECO:0000256" key="8">
    <source>
        <dbReference type="ARBA" id="ARBA00023242"/>
    </source>
</evidence>
<dbReference type="AlphaFoldDB" id="A0AAD9SL67"/>
<dbReference type="GO" id="GO:0035267">
    <property type="term" value="C:NuA4 histone acetyltransferase complex"/>
    <property type="evidence" value="ECO:0007669"/>
    <property type="project" value="UniProtKB-UniRule"/>
</dbReference>
<feature type="region of interest" description="Disordered" evidence="11">
    <location>
        <begin position="361"/>
        <end position="444"/>
    </location>
</feature>
<evidence type="ECO:0000256" key="2">
    <source>
        <dbReference type="ARBA" id="ARBA00010916"/>
    </source>
</evidence>
<evidence type="ECO:0000313" key="13">
    <source>
        <dbReference type="Proteomes" id="UP001265746"/>
    </source>
</evidence>
<name>A0AAD9SL67_PHOAM</name>
<dbReference type="GO" id="GO:0005634">
    <property type="term" value="C:nucleus"/>
    <property type="evidence" value="ECO:0007669"/>
    <property type="project" value="UniProtKB-SubCell"/>
</dbReference>
<evidence type="ECO:0000313" key="12">
    <source>
        <dbReference type="EMBL" id="KAK2610656.1"/>
    </source>
</evidence>
<sequence length="444" mass="47583">MPAKKRIKLSYKSANSRNPSETDHREARRAAHLAALRSAREDFDPPFDVEENDADEGDANDENVQNSDDDTQSDPEQETTVQSSTQENTRLNAGFSTSQGYSVAQQHLRNALRYRYSLLSLSVDRSGHWADQDLPSATALRDVSNSLLRAAGLSRSGESLVDATARRDASLSPQPGYTSPGPLDDPTSILGGPESGIFTTETTTEPTDLQVESSSSAPTNTDTPSSENQAQRRVHWPEDAKFEPKATTVTVITVITMTENNQTAAGADAPGGLPFYEQSRTQLKTLLAKRRDLERKLANIEEKIYNNETEYLESTQAGNIMTGFDNYTKGTNAAAAQRRKGGTMEQHRVFSRSSISYNANAADSTANTPGSSHAPTPVSTTFAGGSGSNHPTPTSATASTGKAGGGGGSKKDKKKAVSLSVDAADSESDINVKKVRTNFGASRK</sequence>
<organism evidence="12 13">
    <name type="scientific">Phomopsis amygdali</name>
    <name type="common">Fusicoccum amygdali</name>
    <dbReference type="NCBI Taxonomy" id="1214568"/>
    <lineage>
        <taxon>Eukaryota</taxon>
        <taxon>Fungi</taxon>
        <taxon>Dikarya</taxon>
        <taxon>Ascomycota</taxon>
        <taxon>Pezizomycotina</taxon>
        <taxon>Sordariomycetes</taxon>
        <taxon>Sordariomycetidae</taxon>
        <taxon>Diaporthales</taxon>
        <taxon>Diaporthaceae</taxon>
        <taxon>Diaporthe</taxon>
    </lineage>
</organism>
<accession>A0AAD9SL67</accession>
<keyword evidence="9" id="KW-0234">DNA repair</keyword>
<evidence type="ECO:0000256" key="9">
    <source>
        <dbReference type="RuleBase" id="RU368022"/>
    </source>
</evidence>
<feature type="compositionally biased region" description="Polar residues" evidence="11">
    <location>
        <begin position="361"/>
        <end position="393"/>
    </location>
</feature>
<feature type="region of interest" description="Disordered" evidence="11">
    <location>
        <begin position="1"/>
        <end position="99"/>
    </location>
</feature>
<feature type="coiled-coil region" evidence="10">
    <location>
        <begin position="276"/>
        <end position="310"/>
    </location>
</feature>
<keyword evidence="7 9" id="KW-0804">Transcription</keyword>
<keyword evidence="4 9" id="KW-0156">Chromatin regulator</keyword>
<reference evidence="12" key="1">
    <citation type="submission" date="2023-06" db="EMBL/GenBank/DDBJ databases">
        <authorList>
            <person name="Noh H."/>
        </authorList>
    </citation>
    <scope>NUCLEOTIDE SEQUENCE</scope>
    <source>
        <strain evidence="12">DUCC20226</strain>
    </source>
</reference>
<dbReference type="InterPro" id="IPR015418">
    <property type="entry name" value="Eaf6"/>
</dbReference>
<proteinExistence type="inferred from homology"/>
<comment type="subcellular location">
    <subcellularLocation>
        <location evidence="1 9">Nucleus</location>
    </subcellularLocation>
</comment>
<dbReference type="PANTHER" id="PTHR13476">
    <property type="entry name" value="CHROMATIN MODIFICATION-RELATED PROTEIN MEAF6"/>
    <property type="match status" value="1"/>
</dbReference>
<evidence type="ECO:0000256" key="10">
    <source>
        <dbReference type="SAM" id="Coils"/>
    </source>
</evidence>
<dbReference type="Proteomes" id="UP001265746">
    <property type="component" value="Unassembled WGS sequence"/>
</dbReference>
<feature type="region of interest" description="Disordered" evidence="11">
    <location>
        <begin position="154"/>
        <end position="241"/>
    </location>
</feature>
<dbReference type="Pfam" id="PF09340">
    <property type="entry name" value="NuA4"/>
    <property type="match status" value="1"/>
</dbReference>
<feature type="compositionally biased region" description="Polar residues" evidence="11">
    <location>
        <begin position="210"/>
        <end position="231"/>
    </location>
</feature>
<comment type="caution">
    <text evidence="12">The sequence shown here is derived from an EMBL/GenBank/DDBJ whole genome shotgun (WGS) entry which is preliminary data.</text>
</comment>
<dbReference type="EMBL" id="JAUJFL010000002">
    <property type="protein sequence ID" value="KAK2610656.1"/>
    <property type="molecule type" value="Genomic_DNA"/>
</dbReference>
<comment type="function">
    <text evidence="9">Component of the NuA4 histone acetyltransferase complex which is involved in transcriptional activation of selected genes principally by acetylation of nucleosomal histone H4 and H2A. The NuA4 complex is also involved in DNA repair.</text>
</comment>
<evidence type="ECO:0000256" key="5">
    <source>
        <dbReference type="ARBA" id="ARBA00023015"/>
    </source>
</evidence>
<keyword evidence="8 9" id="KW-0539">Nucleus</keyword>
<evidence type="ECO:0000256" key="7">
    <source>
        <dbReference type="ARBA" id="ARBA00023163"/>
    </source>
</evidence>
<feature type="compositionally biased region" description="Basic and acidic residues" evidence="11">
    <location>
        <begin position="20"/>
        <end position="29"/>
    </location>
</feature>
<keyword evidence="6 10" id="KW-0175">Coiled coil</keyword>
<gene>
    <name evidence="12" type="ORF">N8I77_004069</name>
</gene>
<keyword evidence="5 9" id="KW-0805">Transcription regulation</keyword>
<evidence type="ECO:0000256" key="6">
    <source>
        <dbReference type="ARBA" id="ARBA00023054"/>
    </source>
</evidence>
<evidence type="ECO:0000256" key="4">
    <source>
        <dbReference type="ARBA" id="ARBA00022853"/>
    </source>
</evidence>
<dbReference type="GO" id="GO:0006325">
    <property type="term" value="P:chromatin organization"/>
    <property type="evidence" value="ECO:0007669"/>
    <property type="project" value="UniProtKB-KW"/>
</dbReference>
<feature type="compositionally biased region" description="Polar residues" evidence="11">
    <location>
        <begin position="78"/>
        <end position="99"/>
    </location>
</feature>
<comment type="similarity">
    <text evidence="2 9">Belongs to the EAF6 family.</text>
</comment>